<dbReference type="InterPro" id="IPR058922">
    <property type="entry name" value="WHD_DRP"/>
</dbReference>
<keyword evidence="3" id="KW-0611">Plant defense</keyword>
<keyword evidence="1" id="KW-0433">Leucine-rich repeat</keyword>
<dbReference type="EMBL" id="BPVZ01000138">
    <property type="protein sequence ID" value="GKV39996.1"/>
    <property type="molecule type" value="Genomic_DNA"/>
</dbReference>
<proteinExistence type="predicted"/>
<protein>
    <recommendedName>
        <fullName evidence="10">NB-ARC domain-containing protein</fullName>
    </recommendedName>
</protein>
<feature type="domain" description="Disease resistance protein winged helix" evidence="6">
    <location>
        <begin position="269"/>
        <end position="321"/>
    </location>
</feature>
<evidence type="ECO:0000259" key="5">
    <source>
        <dbReference type="Pfam" id="PF00931"/>
    </source>
</evidence>
<gene>
    <name evidence="8" type="ORF">SLEP1_g47680</name>
</gene>
<dbReference type="GO" id="GO:0043531">
    <property type="term" value="F:ADP binding"/>
    <property type="evidence" value="ECO:0007669"/>
    <property type="project" value="InterPro"/>
</dbReference>
<dbReference type="InterPro" id="IPR042197">
    <property type="entry name" value="Apaf_helical"/>
</dbReference>
<sequence>MSKIKGITDRLKNIKERRDALNLKIEDGTNRAVTRRTPTTGVPESHVFGRQKDKDAILQKLLTNEDSTKCFSVIPIVGMGGLGKTTLASLVYNDEKLEGVFGPKAWVCVSDEFDDLRIAISILDQMNVKSDSKDPAVIHSKLKEMLSKQKFLLVLDDVWNNNYHLWNRLQGLFMLGASGSKIIVTTRDEKVAKSMRGDDWVYHLDLFPDNECLSLLARHALETENFDLYGHLKGIGEEIVKKCQGLPLAITTIGGLLREDRLNPNKWREGFLRQHQQIDGAKEMKSLGHQYFRDLLSRSFFQRSRSNSSLFVMHDLVIELARDVASKTCYQQDMTEIRSLPNSVSFLVYLQTLILRYCMKLTQLPEGIVNLVDLLHLDITYTVRLKELPSGIGELTNLLTLPIFIIGGGLRLRQLKNLKQLQGSLFISNLHKVLDFRDASEANLHEIEGLDELILEWIGDFQTSRNVSNEDKVLCQLKPPYNLKKFTIMFFGGLEFPSWIGDPSFSKLEYLELRGCENITLLPPLGQLPSLRELIIRGMPEFTGDNSFFCYSLLSLPSLGELEITGCNEAVLRNMMDDGASLVSFKCLRIQECPLLVSLPDLPSSIQILSLRKCDNLDCLPNGLHALTCLKELSIQNCKKFVRFPVTGLPLHLKKLQLEDLVVLESLLDGLMKIGDGGNNMLQLEELVIKGCEQLKSFPRDKLPSTLKRLDIRNCENLESFPEGVNLEHLQIDNLPSLKCFPSSKLLSALKRLRIRECKQLESLPDRLLQDCTQLKEMQIGIVKNLRSLPIDFVHNLSGLVELQFYSCEGFESLPQMDPSSVPNLKTLGIQHLKNLKPLPNEICNLTSIQWLIIKDCPGIASIPEGGFPLNLKALEINGEGLRQSMLEWGLDRLTSLESFEIGEICLSDNLQLPKSLKSLSITKMSNLKSIPKVLLQNLHSLEILEFSYCPKLRSLTKEGLPTSLQHFRLYRCPLLEERCLEEKGHYWPLIANIPYVELSN</sequence>
<dbReference type="InterPro" id="IPR056789">
    <property type="entry name" value="LRR_R13L1-DRL21"/>
</dbReference>
<organism evidence="8 9">
    <name type="scientific">Rubroshorea leprosula</name>
    <dbReference type="NCBI Taxonomy" id="152421"/>
    <lineage>
        <taxon>Eukaryota</taxon>
        <taxon>Viridiplantae</taxon>
        <taxon>Streptophyta</taxon>
        <taxon>Embryophyta</taxon>
        <taxon>Tracheophyta</taxon>
        <taxon>Spermatophyta</taxon>
        <taxon>Magnoliopsida</taxon>
        <taxon>eudicotyledons</taxon>
        <taxon>Gunneridae</taxon>
        <taxon>Pentapetalae</taxon>
        <taxon>rosids</taxon>
        <taxon>malvids</taxon>
        <taxon>Malvales</taxon>
        <taxon>Dipterocarpaceae</taxon>
        <taxon>Rubroshorea</taxon>
    </lineage>
</organism>
<dbReference type="PANTHER" id="PTHR36766:SF45">
    <property type="entry name" value="NB-ARC DOMAIN-CONTAINING PROTEIN"/>
    <property type="match status" value="1"/>
</dbReference>
<keyword evidence="2" id="KW-0677">Repeat</keyword>
<feature type="coiled-coil region" evidence="4">
    <location>
        <begin position="4"/>
        <end position="31"/>
    </location>
</feature>
<evidence type="ECO:0000313" key="9">
    <source>
        <dbReference type="Proteomes" id="UP001054252"/>
    </source>
</evidence>
<evidence type="ECO:0000259" key="6">
    <source>
        <dbReference type="Pfam" id="PF23559"/>
    </source>
</evidence>
<dbReference type="Gene3D" id="3.80.10.10">
    <property type="entry name" value="Ribonuclease Inhibitor"/>
    <property type="match status" value="3"/>
</dbReference>
<reference evidence="8 9" key="1">
    <citation type="journal article" date="2021" name="Commun. Biol.">
        <title>The genome of Shorea leprosula (Dipterocarpaceae) highlights the ecological relevance of drought in aseasonal tropical rainforests.</title>
        <authorList>
            <person name="Ng K.K.S."/>
            <person name="Kobayashi M.J."/>
            <person name="Fawcett J.A."/>
            <person name="Hatakeyama M."/>
            <person name="Paape T."/>
            <person name="Ng C.H."/>
            <person name="Ang C.C."/>
            <person name="Tnah L.H."/>
            <person name="Lee C.T."/>
            <person name="Nishiyama T."/>
            <person name="Sese J."/>
            <person name="O'Brien M.J."/>
            <person name="Copetti D."/>
            <person name="Mohd Noor M.I."/>
            <person name="Ong R.C."/>
            <person name="Putra M."/>
            <person name="Sireger I.Z."/>
            <person name="Indrioko S."/>
            <person name="Kosugi Y."/>
            <person name="Izuno A."/>
            <person name="Isagi Y."/>
            <person name="Lee S.L."/>
            <person name="Shimizu K.K."/>
        </authorList>
    </citation>
    <scope>NUCLEOTIDE SEQUENCE [LARGE SCALE GENOMIC DNA]</scope>
    <source>
        <strain evidence="8">214</strain>
    </source>
</reference>
<accession>A0AAV5LRA7</accession>
<evidence type="ECO:0000256" key="3">
    <source>
        <dbReference type="ARBA" id="ARBA00022821"/>
    </source>
</evidence>
<dbReference type="InterPro" id="IPR032675">
    <property type="entry name" value="LRR_dom_sf"/>
</dbReference>
<evidence type="ECO:0000256" key="2">
    <source>
        <dbReference type="ARBA" id="ARBA00022737"/>
    </source>
</evidence>
<dbReference type="FunFam" id="3.40.50.300:FF:001091">
    <property type="entry name" value="Probable disease resistance protein At1g61300"/>
    <property type="match status" value="1"/>
</dbReference>
<dbReference type="Pfam" id="PF25019">
    <property type="entry name" value="LRR_R13L1-DRL21"/>
    <property type="match status" value="1"/>
</dbReference>
<evidence type="ECO:0000256" key="4">
    <source>
        <dbReference type="SAM" id="Coils"/>
    </source>
</evidence>
<evidence type="ECO:0008006" key="10">
    <source>
        <dbReference type="Google" id="ProtNLM"/>
    </source>
</evidence>
<dbReference type="SUPFAM" id="SSF52540">
    <property type="entry name" value="P-loop containing nucleoside triphosphate hydrolases"/>
    <property type="match status" value="1"/>
</dbReference>
<dbReference type="GO" id="GO:0006952">
    <property type="term" value="P:defense response"/>
    <property type="evidence" value="ECO:0007669"/>
    <property type="project" value="UniProtKB-KW"/>
</dbReference>
<name>A0AAV5LRA7_9ROSI</name>
<dbReference type="PANTHER" id="PTHR36766">
    <property type="entry name" value="PLANT BROAD-SPECTRUM MILDEW RESISTANCE PROTEIN RPW8"/>
    <property type="match status" value="1"/>
</dbReference>
<dbReference type="InterPro" id="IPR002182">
    <property type="entry name" value="NB-ARC"/>
</dbReference>
<dbReference type="Proteomes" id="UP001054252">
    <property type="component" value="Unassembled WGS sequence"/>
</dbReference>
<dbReference type="Pfam" id="PF00931">
    <property type="entry name" value="NB-ARC"/>
    <property type="match status" value="1"/>
</dbReference>
<keyword evidence="4" id="KW-0175">Coiled coil</keyword>
<dbReference type="InterPro" id="IPR027417">
    <property type="entry name" value="P-loop_NTPase"/>
</dbReference>
<dbReference type="SUPFAM" id="SSF52058">
    <property type="entry name" value="L domain-like"/>
    <property type="match status" value="2"/>
</dbReference>
<dbReference type="Pfam" id="PF23559">
    <property type="entry name" value="WHD_DRP"/>
    <property type="match status" value="1"/>
</dbReference>
<dbReference type="PRINTS" id="PR00364">
    <property type="entry name" value="DISEASERSIST"/>
</dbReference>
<comment type="caution">
    <text evidence="8">The sequence shown here is derived from an EMBL/GenBank/DDBJ whole genome shotgun (WGS) entry which is preliminary data.</text>
</comment>
<dbReference type="Gene3D" id="3.40.50.300">
    <property type="entry name" value="P-loop containing nucleotide triphosphate hydrolases"/>
    <property type="match status" value="1"/>
</dbReference>
<evidence type="ECO:0000256" key="1">
    <source>
        <dbReference type="ARBA" id="ARBA00022614"/>
    </source>
</evidence>
<keyword evidence="9" id="KW-1185">Reference proteome</keyword>
<dbReference type="AlphaFoldDB" id="A0AAV5LRA7"/>
<feature type="domain" description="NB-ARC" evidence="5">
    <location>
        <begin position="51"/>
        <end position="222"/>
    </location>
</feature>
<feature type="domain" description="R13L1/DRL21-like LRR repeat region" evidence="7">
    <location>
        <begin position="412"/>
        <end position="539"/>
    </location>
</feature>
<dbReference type="Gene3D" id="1.10.8.430">
    <property type="entry name" value="Helical domain of apoptotic protease-activating factors"/>
    <property type="match status" value="1"/>
</dbReference>
<evidence type="ECO:0000259" key="7">
    <source>
        <dbReference type="Pfam" id="PF25019"/>
    </source>
</evidence>
<evidence type="ECO:0000313" key="8">
    <source>
        <dbReference type="EMBL" id="GKV39996.1"/>
    </source>
</evidence>